<dbReference type="PANTHER" id="PTHR33434">
    <property type="entry name" value="DEGV DOMAIN-CONTAINING PROTEIN DR_1986-RELATED"/>
    <property type="match status" value="1"/>
</dbReference>
<dbReference type="PANTHER" id="PTHR33434:SF2">
    <property type="entry name" value="FATTY ACID-BINDING PROTEIN TM_1468"/>
    <property type="match status" value="1"/>
</dbReference>
<dbReference type="PROSITE" id="PS51482">
    <property type="entry name" value="DEGV"/>
    <property type="match status" value="1"/>
</dbReference>
<dbReference type="Gene3D" id="3.30.1180.10">
    <property type="match status" value="1"/>
</dbReference>
<evidence type="ECO:0000313" key="2">
    <source>
        <dbReference type="EMBL" id="MBC8585318.1"/>
    </source>
</evidence>
<name>A0A926EL00_9FIRM</name>
<dbReference type="NCBIfam" id="TIGR00762">
    <property type="entry name" value="DegV"/>
    <property type="match status" value="1"/>
</dbReference>
<keyword evidence="1" id="KW-0446">Lipid-binding</keyword>
<keyword evidence="3" id="KW-1185">Reference proteome</keyword>
<evidence type="ECO:0000313" key="3">
    <source>
        <dbReference type="Proteomes" id="UP000623678"/>
    </source>
</evidence>
<dbReference type="InterPro" id="IPR050270">
    <property type="entry name" value="DegV_domain_contain"/>
</dbReference>
<gene>
    <name evidence="2" type="ORF">H8705_06950</name>
</gene>
<dbReference type="Pfam" id="PF02645">
    <property type="entry name" value="DegV"/>
    <property type="match status" value="1"/>
</dbReference>
<dbReference type="RefSeq" id="WP_262395102.1">
    <property type="nucleotide sequence ID" value="NZ_JACRTD010000004.1"/>
</dbReference>
<proteinExistence type="predicted"/>
<dbReference type="EMBL" id="JACRTD010000004">
    <property type="protein sequence ID" value="MBC8585318.1"/>
    <property type="molecule type" value="Genomic_DNA"/>
</dbReference>
<dbReference type="InterPro" id="IPR043168">
    <property type="entry name" value="DegV_C"/>
</dbReference>
<evidence type="ECO:0000256" key="1">
    <source>
        <dbReference type="ARBA" id="ARBA00023121"/>
    </source>
</evidence>
<dbReference type="GO" id="GO:0008289">
    <property type="term" value="F:lipid binding"/>
    <property type="evidence" value="ECO:0007669"/>
    <property type="project" value="UniProtKB-KW"/>
</dbReference>
<accession>A0A926EL00</accession>
<comment type="caution">
    <text evidence="2">The sequence shown here is derived from an EMBL/GenBank/DDBJ whole genome shotgun (WGS) entry which is preliminary data.</text>
</comment>
<dbReference type="SUPFAM" id="SSF82549">
    <property type="entry name" value="DAK1/DegV-like"/>
    <property type="match status" value="1"/>
</dbReference>
<reference evidence="2" key="1">
    <citation type="submission" date="2020-08" db="EMBL/GenBank/DDBJ databases">
        <title>Genome public.</title>
        <authorList>
            <person name="Liu C."/>
            <person name="Sun Q."/>
        </authorList>
    </citation>
    <scope>NUCLEOTIDE SEQUENCE</scope>
    <source>
        <strain evidence="2">NSJ-64</strain>
    </source>
</reference>
<organism evidence="2 3">
    <name type="scientific">Youxingia wuxianensis</name>
    <dbReference type="NCBI Taxonomy" id="2763678"/>
    <lineage>
        <taxon>Bacteria</taxon>
        <taxon>Bacillati</taxon>
        <taxon>Bacillota</taxon>
        <taxon>Clostridia</taxon>
        <taxon>Eubacteriales</taxon>
        <taxon>Oscillospiraceae</taxon>
        <taxon>Youxingia</taxon>
    </lineage>
</organism>
<dbReference type="AlphaFoldDB" id="A0A926EL00"/>
<sequence length="310" mass="34223">MSEEKILLMTDTASDIADEDLIASEIMMLPIPITIDGQGYLERMDFTTEEFYDRLAASKELPVTSHISSFTYEQAYKDAFERGYTHVINVTITSEGSNMFVAAVTGKRQFFEEHPEAVGKMEIKVLDSGSYTLGYGYPLVEAAKMNLKGAGFEQIVDYLEDFFSTVEIHFAPYSLEYAKRSGRIPVAAAFVGDMLGLRPIISIIDGKTTIVEKVRGDKNLIPRILDYARSRCVDKDAPTAIVCGCDPTCGDDAFRQAKKVFGHKPKAIYQAGASIAINAGPKVVGIIVRGAKRVNTRMSEKKLDTLAKEQ</sequence>
<dbReference type="Gene3D" id="3.40.50.10170">
    <property type="match status" value="1"/>
</dbReference>
<protein>
    <submittedName>
        <fullName evidence="2">DegV family protein</fullName>
    </submittedName>
</protein>
<dbReference type="Proteomes" id="UP000623678">
    <property type="component" value="Unassembled WGS sequence"/>
</dbReference>
<dbReference type="InterPro" id="IPR003797">
    <property type="entry name" value="DegV"/>
</dbReference>